<evidence type="ECO:0000256" key="2">
    <source>
        <dbReference type="SAM" id="SignalP"/>
    </source>
</evidence>
<dbReference type="EMBL" id="JAUTDP010000008">
    <property type="protein sequence ID" value="KAK3396874.1"/>
    <property type="molecule type" value="Genomic_DNA"/>
</dbReference>
<organism evidence="3 4">
    <name type="scientific">Sordaria brevicollis</name>
    <dbReference type="NCBI Taxonomy" id="83679"/>
    <lineage>
        <taxon>Eukaryota</taxon>
        <taxon>Fungi</taxon>
        <taxon>Dikarya</taxon>
        <taxon>Ascomycota</taxon>
        <taxon>Pezizomycotina</taxon>
        <taxon>Sordariomycetes</taxon>
        <taxon>Sordariomycetidae</taxon>
        <taxon>Sordariales</taxon>
        <taxon>Sordariaceae</taxon>
        <taxon>Sordaria</taxon>
    </lineage>
</organism>
<sequence length="157" mass="17296">MGIGKILLTIDALFLLFATPMADYSDSHIFNPAWKPHAKFHCGQTITLSLTLGLATLYYTWINPRRIAKLGPASTPAVLAERLARLKESFRMAGFLGSIYWLAGLAAILYPNTAGTDPEFPMIGGTDFPQGRLFPVLSGFAIVGAWLEVRKLRKLKE</sequence>
<dbReference type="InterPro" id="IPR046580">
    <property type="entry name" value="DUF6640"/>
</dbReference>
<keyword evidence="2" id="KW-0732">Signal</keyword>
<keyword evidence="1" id="KW-0812">Transmembrane</keyword>
<keyword evidence="4" id="KW-1185">Reference proteome</keyword>
<keyword evidence="1" id="KW-1133">Transmembrane helix</keyword>
<feature type="transmembrane region" description="Helical" evidence="1">
    <location>
        <begin position="92"/>
        <end position="111"/>
    </location>
</feature>
<reference evidence="3" key="2">
    <citation type="submission" date="2023-07" db="EMBL/GenBank/DDBJ databases">
        <authorList>
            <consortium name="Lawrence Berkeley National Laboratory"/>
            <person name="Haridas S."/>
            <person name="Hensen N."/>
            <person name="Bonometti L."/>
            <person name="Westerberg I."/>
            <person name="Brannstrom I.O."/>
            <person name="Guillou S."/>
            <person name="Cros-Aarteil S."/>
            <person name="Calhoun S."/>
            <person name="Kuo A."/>
            <person name="Mondo S."/>
            <person name="Pangilinan J."/>
            <person name="Riley R."/>
            <person name="LaButti K."/>
            <person name="Andreopoulos B."/>
            <person name="Lipzen A."/>
            <person name="Chen C."/>
            <person name="Yanf M."/>
            <person name="Daum C."/>
            <person name="Ng V."/>
            <person name="Clum A."/>
            <person name="Steindorff A."/>
            <person name="Ohm R."/>
            <person name="Martin F."/>
            <person name="Silar P."/>
            <person name="Natvig D."/>
            <person name="Lalanne C."/>
            <person name="Gautier V."/>
            <person name="Ament-velasquez S.L."/>
            <person name="Kruys A."/>
            <person name="Hutchinson M.I."/>
            <person name="Powell A.J."/>
            <person name="Barry K."/>
            <person name="Miller A.N."/>
            <person name="Grigoriev I.V."/>
            <person name="Debuchy R."/>
            <person name="Gladieux P."/>
            <person name="Thoren M.H."/>
            <person name="Johannesson H."/>
        </authorList>
    </citation>
    <scope>NUCLEOTIDE SEQUENCE</scope>
    <source>
        <strain evidence="3">FGSC 1904</strain>
    </source>
</reference>
<protein>
    <submittedName>
        <fullName evidence="3">Uncharacterized protein</fullName>
    </submittedName>
</protein>
<feature type="transmembrane region" description="Helical" evidence="1">
    <location>
        <begin position="131"/>
        <end position="149"/>
    </location>
</feature>
<reference evidence="3" key="1">
    <citation type="journal article" date="2023" name="Mol. Phylogenet. Evol.">
        <title>Genome-scale phylogeny and comparative genomics of the fungal order Sordariales.</title>
        <authorList>
            <person name="Hensen N."/>
            <person name="Bonometti L."/>
            <person name="Westerberg I."/>
            <person name="Brannstrom I.O."/>
            <person name="Guillou S."/>
            <person name="Cros-Aarteil S."/>
            <person name="Calhoun S."/>
            <person name="Haridas S."/>
            <person name="Kuo A."/>
            <person name="Mondo S."/>
            <person name="Pangilinan J."/>
            <person name="Riley R."/>
            <person name="LaButti K."/>
            <person name="Andreopoulos B."/>
            <person name="Lipzen A."/>
            <person name="Chen C."/>
            <person name="Yan M."/>
            <person name="Daum C."/>
            <person name="Ng V."/>
            <person name="Clum A."/>
            <person name="Steindorff A."/>
            <person name="Ohm R.A."/>
            <person name="Martin F."/>
            <person name="Silar P."/>
            <person name="Natvig D.O."/>
            <person name="Lalanne C."/>
            <person name="Gautier V."/>
            <person name="Ament-Velasquez S.L."/>
            <person name="Kruys A."/>
            <person name="Hutchinson M.I."/>
            <person name="Powell A.J."/>
            <person name="Barry K."/>
            <person name="Miller A.N."/>
            <person name="Grigoriev I.V."/>
            <person name="Debuchy R."/>
            <person name="Gladieux P."/>
            <person name="Hiltunen Thoren M."/>
            <person name="Johannesson H."/>
        </authorList>
    </citation>
    <scope>NUCLEOTIDE SEQUENCE</scope>
    <source>
        <strain evidence="3">FGSC 1904</strain>
    </source>
</reference>
<feature type="chain" id="PRO_5042225589" evidence="2">
    <location>
        <begin position="23"/>
        <end position="157"/>
    </location>
</feature>
<dbReference type="AlphaFoldDB" id="A0AAE0PBH6"/>
<dbReference type="Proteomes" id="UP001281003">
    <property type="component" value="Unassembled WGS sequence"/>
</dbReference>
<keyword evidence="1" id="KW-0472">Membrane</keyword>
<proteinExistence type="predicted"/>
<name>A0AAE0PBH6_SORBR</name>
<accession>A0AAE0PBH6</accession>
<evidence type="ECO:0000313" key="4">
    <source>
        <dbReference type="Proteomes" id="UP001281003"/>
    </source>
</evidence>
<feature type="signal peptide" evidence="2">
    <location>
        <begin position="1"/>
        <end position="22"/>
    </location>
</feature>
<evidence type="ECO:0000256" key="1">
    <source>
        <dbReference type="SAM" id="Phobius"/>
    </source>
</evidence>
<dbReference type="Pfam" id="PF20345">
    <property type="entry name" value="DUF6640"/>
    <property type="match status" value="1"/>
</dbReference>
<gene>
    <name evidence="3" type="ORF">B0T20DRAFT_244470</name>
</gene>
<evidence type="ECO:0000313" key="3">
    <source>
        <dbReference type="EMBL" id="KAK3396874.1"/>
    </source>
</evidence>
<feature type="transmembrane region" description="Helical" evidence="1">
    <location>
        <begin position="38"/>
        <end position="61"/>
    </location>
</feature>
<comment type="caution">
    <text evidence="3">The sequence shown here is derived from an EMBL/GenBank/DDBJ whole genome shotgun (WGS) entry which is preliminary data.</text>
</comment>